<reference evidence="2" key="1">
    <citation type="journal article" date="2008" name="Nat. Genet.">
        <title>The Pristionchus pacificus genome provides a unique perspective on nematode lifestyle and parasitism.</title>
        <authorList>
            <person name="Dieterich C."/>
            <person name="Clifton S.W."/>
            <person name="Schuster L.N."/>
            <person name="Chinwalla A."/>
            <person name="Delehaunty K."/>
            <person name="Dinkelacker I."/>
            <person name="Fulton L."/>
            <person name="Fulton R."/>
            <person name="Godfrey J."/>
            <person name="Minx P."/>
            <person name="Mitreva M."/>
            <person name="Roeseler W."/>
            <person name="Tian H."/>
            <person name="Witte H."/>
            <person name="Yang S.P."/>
            <person name="Wilson R.K."/>
            <person name="Sommer R.J."/>
        </authorList>
    </citation>
    <scope>NUCLEOTIDE SEQUENCE [LARGE SCALE GENOMIC DNA]</scope>
    <source>
        <strain evidence="2">PS312</strain>
    </source>
</reference>
<gene>
    <name evidence="1" type="primary">WBGene00273702</name>
</gene>
<sequence>FQTQSEYRNPFPLLSFLLTGAPPLVMSSVIASPFDPEDRGYYNRFFFVSRHVEDFAKVLVILNGIGIFGEFLLVLFERKSLSLWFPLLEVFDFILLLDGIQTQRMYSLLFCIGYRAVNIMFLIGWMLLQMIFGYTDYLYYDQELMPRAEAIGLLFAYALYKLYSLKIFGNLLGFYAMRDEFERSRQSVRSNRGERAGGGGEEKLPLLWKYDSWNYLGESPAIVDASAQLLVKEELS</sequence>
<dbReference type="AlphaFoldDB" id="A0A2A6B5Y4"/>
<evidence type="ECO:0000313" key="2">
    <source>
        <dbReference type="Proteomes" id="UP000005239"/>
    </source>
</evidence>
<proteinExistence type="predicted"/>
<name>A0A2A6B5Y4_PRIPA</name>
<reference evidence="1" key="2">
    <citation type="submission" date="2022-06" db="UniProtKB">
        <authorList>
            <consortium name="EnsemblMetazoa"/>
        </authorList>
    </citation>
    <scope>IDENTIFICATION</scope>
    <source>
        <strain evidence="1">PS312</strain>
    </source>
</reference>
<dbReference type="Proteomes" id="UP000005239">
    <property type="component" value="Unassembled WGS sequence"/>
</dbReference>
<keyword evidence="2" id="KW-1185">Reference proteome</keyword>
<protein>
    <submittedName>
        <fullName evidence="1">Uncharacterized protein</fullName>
    </submittedName>
</protein>
<accession>A0A2A6B5Y4</accession>
<dbReference type="EnsemblMetazoa" id="PPA35333.1">
    <property type="protein sequence ID" value="PPA35333.1"/>
    <property type="gene ID" value="WBGene00273702"/>
</dbReference>
<accession>A0A8R1ULP6</accession>
<evidence type="ECO:0000313" key="1">
    <source>
        <dbReference type="EnsemblMetazoa" id="PPA35333.1"/>
    </source>
</evidence>
<organism evidence="1 2">
    <name type="scientific">Pristionchus pacificus</name>
    <name type="common">Parasitic nematode worm</name>
    <dbReference type="NCBI Taxonomy" id="54126"/>
    <lineage>
        <taxon>Eukaryota</taxon>
        <taxon>Metazoa</taxon>
        <taxon>Ecdysozoa</taxon>
        <taxon>Nematoda</taxon>
        <taxon>Chromadorea</taxon>
        <taxon>Rhabditida</taxon>
        <taxon>Rhabditina</taxon>
        <taxon>Diplogasteromorpha</taxon>
        <taxon>Diplogasteroidea</taxon>
        <taxon>Neodiplogasteridae</taxon>
        <taxon>Pristionchus</taxon>
    </lineage>
</organism>